<evidence type="ECO:0000256" key="2">
    <source>
        <dbReference type="SAM" id="Phobius"/>
    </source>
</evidence>
<dbReference type="KEGG" id="whr:OG579_06060"/>
<keyword evidence="4" id="KW-1185">Reference proteome</keyword>
<feature type="compositionally biased region" description="Low complexity" evidence="1">
    <location>
        <begin position="68"/>
        <end position="92"/>
    </location>
</feature>
<dbReference type="Proteomes" id="UP001432128">
    <property type="component" value="Chromosome"/>
</dbReference>
<feature type="region of interest" description="Disordered" evidence="1">
    <location>
        <begin position="1"/>
        <end position="24"/>
    </location>
</feature>
<feature type="region of interest" description="Disordered" evidence="1">
    <location>
        <begin position="68"/>
        <end position="98"/>
    </location>
</feature>
<feature type="transmembrane region" description="Helical" evidence="2">
    <location>
        <begin position="30"/>
        <end position="49"/>
    </location>
</feature>
<name>A0AAU4K5L2_9NOCA</name>
<evidence type="ECO:0000313" key="4">
    <source>
        <dbReference type="Proteomes" id="UP001432128"/>
    </source>
</evidence>
<organism evidence="3 4">
    <name type="scientific">Williamsia herbipolensis</name>
    <dbReference type="NCBI Taxonomy" id="1603258"/>
    <lineage>
        <taxon>Bacteria</taxon>
        <taxon>Bacillati</taxon>
        <taxon>Actinomycetota</taxon>
        <taxon>Actinomycetes</taxon>
        <taxon>Mycobacteriales</taxon>
        <taxon>Nocardiaceae</taxon>
        <taxon>Williamsia</taxon>
    </lineage>
</organism>
<keyword evidence="2" id="KW-0472">Membrane</keyword>
<keyword evidence="2" id="KW-1133">Transmembrane helix</keyword>
<protein>
    <submittedName>
        <fullName evidence="3">PASTA domain-containing protein</fullName>
    </submittedName>
</protein>
<sequence length="176" mass="17823">MSLPPTRGFDPGDDTDPFAKPPSRSPNTGAWIILGAAVILLVIVIAVVVGTGGSDDPVAAPPVTVTVAPSTTVSTPSSTPSSASPDSTTDAPRSTTAASGEGIMPQVVCMNLQAAQDLIQRTGVFYSRSRDATGAGRAQIVDRNWIVVAQSPAAGARIGEGDAVLSVVKTDEPNPC</sequence>
<accession>A0AAU4K5L2</accession>
<gene>
    <name evidence="3" type="ORF">OG579_06060</name>
</gene>
<dbReference type="Gene3D" id="3.30.10.20">
    <property type="match status" value="1"/>
</dbReference>
<evidence type="ECO:0000256" key="1">
    <source>
        <dbReference type="SAM" id="MobiDB-lite"/>
    </source>
</evidence>
<evidence type="ECO:0000313" key="3">
    <source>
        <dbReference type="EMBL" id="WUM21355.1"/>
    </source>
</evidence>
<dbReference type="AlphaFoldDB" id="A0AAU4K5L2"/>
<proteinExistence type="predicted"/>
<dbReference type="EMBL" id="CP108021">
    <property type="protein sequence ID" value="WUM21355.1"/>
    <property type="molecule type" value="Genomic_DNA"/>
</dbReference>
<reference evidence="3 4" key="1">
    <citation type="submission" date="2022-10" db="EMBL/GenBank/DDBJ databases">
        <title>The complete genomes of actinobacterial strains from the NBC collection.</title>
        <authorList>
            <person name="Joergensen T.S."/>
            <person name="Alvarez Arevalo M."/>
            <person name="Sterndorff E.B."/>
            <person name="Faurdal D."/>
            <person name="Vuksanovic O."/>
            <person name="Mourched A.-S."/>
            <person name="Charusanti P."/>
            <person name="Shaw S."/>
            <person name="Blin K."/>
            <person name="Weber T."/>
        </authorList>
    </citation>
    <scope>NUCLEOTIDE SEQUENCE [LARGE SCALE GENOMIC DNA]</scope>
    <source>
        <strain evidence="3 4">NBC_00319</strain>
    </source>
</reference>
<keyword evidence="2" id="KW-0812">Transmembrane</keyword>
<dbReference type="RefSeq" id="WP_328858444.1">
    <property type="nucleotide sequence ID" value="NZ_CP108021.1"/>
</dbReference>